<keyword evidence="3" id="KW-1185">Reference proteome</keyword>
<reference evidence="2 3" key="3">
    <citation type="submission" date="2021-02" db="EMBL/GenBank/DDBJ databases">
        <authorList>
            <person name="Merkel A.Y."/>
        </authorList>
    </citation>
    <scope>NUCLEOTIDE SEQUENCE [LARGE SCALE GENOMIC DNA]</scope>
    <source>
        <strain evidence="2 3">T05b</strain>
    </source>
</reference>
<accession>A0ABS2WRV7</accession>
<evidence type="ECO:0000313" key="3">
    <source>
        <dbReference type="Proteomes" id="UP000703590"/>
    </source>
</evidence>
<reference evidence="2 3" key="1">
    <citation type="submission" date="2021-02" db="EMBL/GenBank/DDBJ databases">
        <title>Sulfurospirillum tamanensis sp. nov.</title>
        <authorList>
            <person name="Frolova A."/>
            <person name="Merkel A."/>
            <person name="Slobodkin A."/>
        </authorList>
    </citation>
    <scope>NUCLEOTIDE SEQUENCE [LARGE SCALE GENOMIC DNA]</scope>
    <source>
        <strain evidence="2 3">T05b</strain>
    </source>
</reference>
<feature type="transmembrane region" description="Helical" evidence="1">
    <location>
        <begin position="16"/>
        <end position="38"/>
    </location>
</feature>
<keyword evidence="1" id="KW-1133">Transmembrane helix</keyword>
<feature type="transmembrane region" description="Helical" evidence="1">
    <location>
        <begin position="86"/>
        <end position="106"/>
    </location>
</feature>
<keyword evidence="1" id="KW-0812">Transmembrane</keyword>
<sequence length="232" mass="26982">MAIVSYYVLIGKSSGLVIVYSLCYLFIKFVVSFVPFFYEFNFAGPLITFNALAFIFFFLLRVLSFNDINIFKINTSKEVKKSFSDFITKLIALVLIIPFGFGLFLYTTNNLHTTPYRSKNFWSNFENKNTTLPLANFSILFSPAKIERMSEENKYNFDLVQQKRITEKYKNVFGEENNFFDQNLTHFSIPHGEKALIFLFDGEHVVSVYAHVDELANEVKKIYDVGYVEIKP</sequence>
<dbReference type="EMBL" id="JAFHKK010000011">
    <property type="protein sequence ID" value="MBN2964375.1"/>
    <property type="molecule type" value="Genomic_DNA"/>
</dbReference>
<organism evidence="2 3">
    <name type="scientific">Sulfurospirillum tamanense</name>
    <dbReference type="NCBI Taxonomy" id="2813362"/>
    <lineage>
        <taxon>Bacteria</taxon>
        <taxon>Pseudomonadati</taxon>
        <taxon>Campylobacterota</taxon>
        <taxon>Epsilonproteobacteria</taxon>
        <taxon>Campylobacterales</taxon>
        <taxon>Sulfurospirillaceae</taxon>
        <taxon>Sulfurospirillum</taxon>
    </lineage>
</organism>
<evidence type="ECO:0000313" key="2">
    <source>
        <dbReference type="EMBL" id="MBN2964375.1"/>
    </source>
</evidence>
<dbReference type="RefSeq" id="WP_205458927.1">
    <property type="nucleotide sequence ID" value="NZ_JAFHKK010000011.1"/>
</dbReference>
<gene>
    <name evidence="2" type="ORF">JWV37_06255</name>
</gene>
<comment type="caution">
    <text evidence="2">The sequence shown here is derived from an EMBL/GenBank/DDBJ whole genome shotgun (WGS) entry which is preliminary data.</text>
</comment>
<name>A0ABS2WRV7_9BACT</name>
<protein>
    <submittedName>
        <fullName evidence="2">Uncharacterized protein</fullName>
    </submittedName>
</protein>
<reference evidence="3" key="2">
    <citation type="submission" date="2021-02" db="EMBL/GenBank/DDBJ databases">
        <title>Sulfurospirillum tamanensis sp. nov.</title>
        <authorList>
            <person name="Merkel A.Y."/>
        </authorList>
    </citation>
    <scope>NUCLEOTIDE SEQUENCE [LARGE SCALE GENOMIC DNA]</scope>
    <source>
        <strain evidence="3">T05b</strain>
    </source>
</reference>
<proteinExistence type="predicted"/>
<evidence type="ECO:0000256" key="1">
    <source>
        <dbReference type="SAM" id="Phobius"/>
    </source>
</evidence>
<keyword evidence="1" id="KW-0472">Membrane</keyword>
<dbReference type="Proteomes" id="UP000703590">
    <property type="component" value="Unassembled WGS sequence"/>
</dbReference>
<feature type="transmembrane region" description="Helical" evidence="1">
    <location>
        <begin position="44"/>
        <end position="65"/>
    </location>
</feature>